<feature type="domain" description="HMA" evidence="7">
    <location>
        <begin position="3"/>
        <end position="67"/>
    </location>
</feature>
<comment type="caution">
    <text evidence="8">The sequence shown here is derived from an EMBL/GenBank/DDBJ whole genome shotgun (WGS) entry which is preliminary data.</text>
</comment>
<evidence type="ECO:0000259" key="7">
    <source>
        <dbReference type="PROSITE" id="PS50846"/>
    </source>
</evidence>
<evidence type="ECO:0000256" key="4">
    <source>
        <dbReference type="ARBA" id="ARBA00023289"/>
    </source>
</evidence>
<name>A0ABD1G340_SALDI</name>
<dbReference type="InterPro" id="IPR006121">
    <property type="entry name" value="HMA_dom"/>
</dbReference>
<protein>
    <recommendedName>
        <fullName evidence="7">HMA domain-containing protein</fullName>
    </recommendedName>
</protein>
<evidence type="ECO:0000256" key="3">
    <source>
        <dbReference type="ARBA" id="ARBA00022723"/>
    </source>
</evidence>
<dbReference type="PROSITE" id="PS50846">
    <property type="entry name" value="HMA_2"/>
    <property type="match status" value="1"/>
</dbReference>
<evidence type="ECO:0000313" key="9">
    <source>
        <dbReference type="Proteomes" id="UP001567538"/>
    </source>
</evidence>
<dbReference type="AlphaFoldDB" id="A0ABD1G340"/>
<keyword evidence="4" id="KW-0449">Lipoprotein</keyword>
<dbReference type="EMBL" id="JBEAFC010000010">
    <property type="protein sequence ID" value="KAL1538522.1"/>
    <property type="molecule type" value="Genomic_DNA"/>
</dbReference>
<feature type="region of interest" description="Disordered" evidence="6">
    <location>
        <begin position="73"/>
        <end position="103"/>
    </location>
</feature>
<proteinExistence type="inferred from homology"/>
<dbReference type="Proteomes" id="UP001567538">
    <property type="component" value="Unassembled WGS sequence"/>
</dbReference>
<evidence type="ECO:0000256" key="5">
    <source>
        <dbReference type="ARBA" id="ARBA00024045"/>
    </source>
</evidence>
<comment type="subcellular location">
    <subcellularLocation>
        <location evidence="1">Membrane</location>
        <topology evidence="1">Peripheral membrane protein</topology>
    </subcellularLocation>
</comment>
<organism evidence="8 9">
    <name type="scientific">Salvia divinorum</name>
    <name type="common">Maria pastora</name>
    <name type="synonym">Diviner's sage</name>
    <dbReference type="NCBI Taxonomy" id="28513"/>
    <lineage>
        <taxon>Eukaryota</taxon>
        <taxon>Viridiplantae</taxon>
        <taxon>Streptophyta</taxon>
        <taxon>Embryophyta</taxon>
        <taxon>Tracheophyta</taxon>
        <taxon>Spermatophyta</taxon>
        <taxon>Magnoliopsida</taxon>
        <taxon>eudicotyledons</taxon>
        <taxon>Gunneridae</taxon>
        <taxon>Pentapetalae</taxon>
        <taxon>asterids</taxon>
        <taxon>lamiids</taxon>
        <taxon>Lamiales</taxon>
        <taxon>Lamiaceae</taxon>
        <taxon>Nepetoideae</taxon>
        <taxon>Mentheae</taxon>
        <taxon>Salviinae</taxon>
        <taxon>Salvia</taxon>
        <taxon>Salvia subgen. Calosphace</taxon>
    </lineage>
</organism>
<dbReference type="PANTHER" id="PTHR45868:SF93">
    <property type="entry name" value="OS12G0144600 PROTEIN"/>
    <property type="match status" value="1"/>
</dbReference>
<dbReference type="InterPro" id="IPR036163">
    <property type="entry name" value="HMA_dom_sf"/>
</dbReference>
<feature type="compositionally biased region" description="Basic and acidic residues" evidence="6">
    <location>
        <begin position="73"/>
        <end position="86"/>
    </location>
</feature>
<keyword evidence="9" id="KW-1185">Reference proteome</keyword>
<keyword evidence="2" id="KW-0488">Methylation</keyword>
<dbReference type="GO" id="GO:0016020">
    <property type="term" value="C:membrane"/>
    <property type="evidence" value="ECO:0007669"/>
    <property type="project" value="UniProtKB-SubCell"/>
</dbReference>
<keyword evidence="4" id="KW-0636">Prenylation</keyword>
<reference evidence="8 9" key="1">
    <citation type="submission" date="2024-06" db="EMBL/GenBank/DDBJ databases">
        <title>A chromosome level genome sequence of Diviner's sage (Salvia divinorum).</title>
        <authorList>
            <person name="Ford S.A."/>
            <person name="Ro D.-K."/>
            <person name="Ness R.W."/>
            <person name="Phillips M.A."/>
        </authorList>
    </citation>
    <scope>NUCLEOTIDE SEQUENCE [LARGE SCALE GENOMIC DNA]</scope>
    <source>
        <strain evidence="8">SAF-2024a</strain>
        <tissue evidence="8">Leaf</tissue>
    </source>
</reference>
<evidence type="ECO:0000256" key="6">
    <source>
        <dbReference type="SAM" id="MobiDB-lite"/>
    </source>
</evidence>
<accession>A0ABD1G340</accession>
<dbReference type="SUPFAM" id="SSF55008">
    <property type="entry name" value="HMA, heavy metal-associated domain"/>
    <property type="match status" value="1"/>
</dbReference>
<evidence type="ECO:0000256" key="2">
    <source>
        <dbReference type="ARBA" id="ARBA00022481"/>
    </source>
</evidence>
<keyword evidence="3" id="KW-0479">Metal-binding</keyword>
<dbReference type="PANTHER" id="PTHR45868">
    <property type="entry name" value="HEAVY METAL-ASSOCIATED ISOPRENYLATED PLANT PROTEIN 33-RELATED"/>
    <property type="match status" value="1"/>
</dbReference>
<sequence>MGSEIKVLSININCCEKCRNGVQNKIRKMPGVDNVAIDVEENLVYVFGEIEGTTLLNNVAKLGKPVQLLSADRSHADEHHHTRNEGRGCNNNPDRHGERGKQHSNCCCGDGRHHSSSSQKKAEEEHKCEDYVPPPISPTVCRDFFCKTHPRGRLITDRVAGENTSSYFGMPFYGGGVGPSQYPMGNEGWYGRQQPPPQFGYGRAMPRRYPHHNPYIFH</sequence>
<evidence type="ECO:0000313" key="8">
    <source>
        <dbReference type="EMBL" id="KAL1538522.1"/>
    </source>
</evidence>
<comment type="similarity">
    <text evidence="5">Belongs to the HIPP family.</text>
</comment>
<dbReference type="Pfam" id="PF00403">
    <property type="entry name" value="HMA"/>
    <property type="match status" value="1"/>
</dbReference>
<gene>
    <name evidence="8" type="ORF">AAHA92_27262</name>
</gene>
<dbReference type="GO" id="GO:0046872">
    <property type="term" value="F:metal ion binding"/>
    <property type="evidence" value="ECO:0007669"/>
    <property type="project" value="UniProtKB-KW"/>
</dbReference>
<evidence type="ECO:0000256" key="1">
    <source>
        <dbReference type="ARBA" id="ARBA00004170"/>
    </source>
</evidence>
<dbReference type="GO" id="GO:0009626">
    <property type="term" value="P:plant-type hypersensitive response"/>
    <property type="evidence" value="ECO:0007669"/>
    <property type="project" value="UniProtKB-KW"/>
</dbReference>
<dbReference type="Gene3D" id="3.30.70.100">
    <property type="match status" value="1"/>
</dbReference>